<feature type="region of interest" description="Disordered" evidence="2">
    <location>
        <begin position="1350"/>
        <end position="1397"/>
    </location>
</feature>
<reference evidence="5" key="3">
    <citation type="submission" date="2018-07" db="EMBL/GenBank/DDBJ databases">
        <title>WGS assembly of Glycine max.</title>
        <authorList>
            <person name="Schmutz J."/>
            <person name="Cannon S."/>
            <person name="Schlueter J."/>
            <person name="Ma J."/>
            <person name="Mitros T."/>
            <person name="Nelson W."/>
            <person name="Hyten D."/>
            <person name="Song Q."/>
            <person name="Thelen J."/>
            <person name="Cheng J."/>
            <person name="Xu D."/>
            <person name="Hellsten U."/>
            <person name="May G."/>
            <person name="Yu Y."/>
            <person name="Sakurai T."/>
            <person name="Umezawa T."/>
            <person name="Bhattacharyya M."/>
            <person name="Sandhu D."/>
            <person name="Valliyodan B."/>
            <person name="Lindquist E."/>
            <person name="Peto M."/>
            <person name="Grant D."/>
            <person name="Shu S."/>
            <person name="Goodstein D."/>
            <person name="Barry K."/>
            <person name="Futrell-Griggs M."/>
            <person name="Abernathy B."/>
            <person name="Du J."/>
            <person name="Tian Z."/>
            <person name="Zhu L."/>
            <person name="Gill N."/>
            <person name="Joshi T."/>
            <person name="Libault M."/>
            <person name="Sethuraman A."/>
            <person name="Zhang X."/>
            <person name="Shinozaki K."/>
            <person name="Nguyen H."/>
            <person name="Wing R."/>
            <person name="Cregan P."/>
            <person name="Specht J."/>
            <person name="Grimwood J."/>
            <person name="Rokhsar D."/>
            <person name="Stacey G."/>
            <person name="Shoemaker R."/>
            <person name="Jackson S."/>
        </authorList>
    </citation>
    <scope>NUCLEOTIDE SEQUENCE</scope>
    <source>
        <tissue evidence="5">Callus</tissue>
    </source>
</reference>
<reference evidence="6" key="2">
    <citation type="submission" date="2018-02" db="UniProtKB">
        <authorList>
            <consortium name="EnsemblPlants"/>
        </authorList>
    </citation>
    <scope>IDENTIFICATION</scope>
    <source>
        <strain evidence="6">Williams 82</strain>
    </source>
</reference>
<feature type="compositionally biased region" description="Basic and acidic residues" evidence="2">
    <location>
        <begin position="504"/>
        <end position="540"/>
    </location>
</feature>
<feature type="region of interest" description="Disordered" evidence="2">
    <location>
        <begin position="2169"/>
        <end position="2196"/>
    </location>
</feature>
<dbReference type="RefSeq" id="XP_040867495.1">
    <property type="nucleotide sequence ID" value="XM_041011561.1"/>
</dbReference>
<keyword evidence="3" id="KW-1133">Transmembrane helix</keyword>
<feature type="region of interest" description="Disordered" evidence="2">
    <location>
        <begin position="1215"/>
        <end position="1234"/>
    </location>
</feature>
<dbReference type="OrthoDB" id="1920188at2759"/>
<dbReference type="EnsemblPlants" id="KRH70290">
    <property type="protein sequence ID" value="KRH70290"/>
    <property type="gene ID" value="GLYMA_02G081300"/>
</dbReference>
<feature type="region of interest" description="Disordered" evidence="2">
    <location>
        <begin position="250"/>
        <end position="318"/>
    </location>
</feature>
<dbReference type="EMBL" id="CM000835">
    <property type="protein sequence ID" value="KRH70290.1"/>
    <property type="molecule type" value="Genomic_DNA"/>
</dbReference>
<accession>A0A0R0KZ58</accession>
<dbReference type="Gene3D" id="2.60.40.790">
    <property type="match status" value="1"/>
</dbReference>
<feature type="region of interest" description="Disordered" evidence="2">
    <location>
        <begin position="1301"/>
        <end position="1335"/>
    </location>
</feature>
<feature type="region of interest" description="Disordered" evidence="2">
    <location>
        <begin position="1998"/>
        <end position="2157"/>
    </location>
</feature>
<feature type="compositionally biased region" description="Polar residues" evidence="2">
    <location>
        <begin position="2133"/>
        <end position="2146"/>
    </location>
</feature>
<feature type="region of interest" description="Disordered" evidence="2">
    <location>
        <begin position="418"/>
        <end position="609"/>
    </location>
</feature>
<feature type="compositionally biased region" description="Basic and acidic residues" evidence="2">
    <location>
        <begin position="2026"/>
        <end position="2045"/>
    </location>
</feature>
<sequence length="2231" mass="254791">MDLELGLKITKTRDDIASISEYRLAKAGPIFQSRETSTMFILSAHLKGYKRNKINIKISEDGSKISISGEKPVQNILMMGWLMHRKEVDVVGFNKVFKIPDGVKLDGIKAKYDEEEWTLNIFMPKLVKGICGVRIEEIKEESEKGRSELEKSEADQILGSVGETSQKGSKESNSKVDVMEDGESFMEKNEGGVSDKMLDDANREIIKEKIQKEVEESKLGTEEGNGESSGEKGGMEGYEGMKASELEQNVVGDTSQKIGDTSQKEIEESKLRIEDEGVKGMGGEVGKTAYEAVKTSEKENSVGEGMPHNIEDTSHDKELEVQEMEDNGGFVEEEKVVSEKMLDDANGNKIGEVIQKQIEESKSGIKDGDGESVKEKIGKAGYKGMKTSEIEQNIGAHVAQNIGDTSQEVSKEFDIEQMGEAKRTAGKIEREESGDMRVEVNVSTEGETLEESKQKQFGEEPKPETEDRLKESVKESSMELMKAPKLDQNIDDHIPSNICGTSQEFKKSRIQQKEKTKSIEENMEGRETGRMSVEASKDSQKCIFGDSMKKDIKKPKIETKDGDQEHDGEKAGKEEFDSMTIREVFPKQLPEATNEENKGLSASKMQDTENVKEAMIKRKLKEIDSFVYKNEGEGPRKMHMEAKKDLTKDVKEAMVKREGKEIKYVVDNSGDDERERMHIEAKKDLTKETTQEGEDLKEEMVKREGKEIDYFLDVDEDKNPRRMHMEANKDFTTDTMQETKDVKEVMVKRKDKEIQNFADEGEGEKPKRMHMKAKDLTQGRMQESEEVNEAIDKRKGKEIQHFVDKGNGEELISMKIEAKQDLTKEAMQESEDVKETMFKREGKEIDYFLDENEGEEPRRMHMRAKKDLITETVQDSEDVKEEMVKRNDKENENFAENGEGEEPRRMHMEVKKDLKKETVHKSELAKDIMVKRKDKEIDNFADKGEGEEPKRMYIEANKDLAKEIMKKGDVKELTVKRKDKEFDNFVDKGEGEEPKRILMETKNLKKETMQESEDVKEEIAKRKDKDIEYSVNKGKGEEPKRMMDVEAKNDLTIEAMKEAKDVTEVMVKRKDKEIKNFVDKSEGKEPKRMHMEAKEHLAKETMQENKDVKEAMFKEKGKETEYFVIKGEGEEPKRMHMKAKKDLTTNTMQESEYVKEAMGKRKCEEEIDYFFNEGEGEEPNRMHMEAKDITTEIMQESEDIKEATIKRKGKETEYFVGQGEGKEPKRIHTEAKKDFTKKTMQEVEYDSEAMVKRKGKEIDYFVNKSEGEELKRTHMEAKKDIAKETMQEEIEKIKNGIKDSDQQNVLEKTGKGKFEVPTEELPKLIGRPDGSRGLKVANMEEQKEMIKEEMVETKSSMEKVKGEKSNTTSKVTEKNMATEIIQKETEESNIERMSRDGPYVPNNMVKVVFEVLGTFQAKLPKQVIEAISQNKKEKNEYVIVKLKGEGSIKMHVEPNDAFDEDEIEDINQKEIGKPKLKSSDQISETDDVDVGVFDGSKRPKFPKMGETKDVKEDSAKIEESVEKVNEDKYEKIQVEEKGGMRKDTTGESTQTEREGSKIQTMEKDQHCLQETISKGIFEASTAAKEEFPVITVDSLADKRKGLKGKKIDEAKVAKEELVKQTSEEKKIIIKEKGSRIEQFVKKVQGEKYEMIQAEAKEGLRKDITKGKDQQGLQEGTSRGRYEANTTREKTLKPEIPLEKQIKKGEPITRKDEFAKGQKFRETIQEEIEGHKDKIDVSDQHVQRDVVKGVGKVDTIGKEMIKKEYVAHLGPVAKRMETKKDLKATPEKEKYTIAQNVKDEKPRIYEENIKVDVEKVDKKGYQTKVVEEGMLKGEHKAEVVLEIKTERPKVAKREETKEASKLPFKREMGKTIQSAEDRRPKTGEITSEFEKVIEFKQAVEKMHESHNGEHQRDSKEVTPKKEVKPPTITPEQGVEKSKKEDVSPMPMAIQRKEPHELSLPSKDYEIPKIEGVQQEKEGKRFTHALEAFTFKKEEKELAQISGTHSKAKGEIDEPQVNQLPSPSIEMWSKESRELEKNGIKEDDSKAKSLVNMQEGKKSIHSSEGTTTSEVVADEAAKPSKFSSSSSTQPFEVEGKDKIDASSDEESQVSNRDPEIDGQESTKSETDEEVEQRETLQPESPEDQQCINKDQEESHETHEIEEKVYEQVDEFDQEHSQLLEEQKECEEEATEGKKNGQKGSKKLFVSIIIAGSGLLASGIFLFIRHRRARKGGK</sequence>
<dbReference type="Gramene" id="KRH70290">
    <property type="protein sequence ID" value="KRH70290"/>
    <property type="gene ID" value="GLYMA_02G081300"/>
</dbReference>
<keyword evidence="3" id="KW-0472">Membrane</keyword>
<feature type="domain" description="SHSP" evidence="4">
    <location>
        <begin position="21"/>
        <end position="141"/>
    </location>
</feature>
<dbReference type="PROSITE" id="PS01031">
    <property type="entry name" value="SHSP"/>
    <property type="match status" value="1"/>
</dbReference>
<evidence type="ECO:0000256" key="3">
    <source>
        <dbReference type="SAM" id="Phobius"/>
    </source>
</evidence>
<feature type="compositionally biased region" description="Basic and acidic residues" evidence="2">
    <location>
        <begin position="1350"/>
        <end position="1364"/>
    </location>
</feature>
<dbReference type="PaxDb" id="3847-GLYMA02G08980.2"/>
<feature type="transmembrane region" description="Helical" evidence="3">
    <location>
        <begin position="2201"/>
        <end position="2221"/>
    </location>
</feature>
<dbReference type="RefSeq" id="XP_006574800.1">
    <property type="nucleotide sequence ID" value="XM_006574737.4"/>
</dbReference>
<feature type="compositionally biased region" description="Basic and acidic residues" evidence="2">
    <location>
        <begin position="418"/>
        <end position="438"/>
    </location>
</feature>
<feature type="region of interest" description="Disordered" evidence="2">
    <location>
        <begin position="1662"/>
        <end position="1716"/>
    </location>
</feature>
<feature type="compositionally biased region" description="Basic and acidic residues" evidence="2">
    <location>
        <begin position="262"/>
        <end position="278"/>
    </location>
</feature>
<protein>
    <recommendedName>
        <fullName evidence="4">SHSP domain-containing protein</fullName>
    </recommendedName>
</protein>
<dbReference type="RefSeq" id="XP_040867487.1">
    <property type="nucleotide sequence ID" value="XM_041011553.1"/>
</dbReference>
<organism evidence="5">
    <name type="scientific">Glycine max</name>
    <name type="common">Soybean</name>
    <name type="synonym">Glycine hispida</name>
    <dbReference type="NCBI Taxonomy" id="3847"/>
    <lineage>
        <taxon>Eukaryota</taxon>
        <taxon>Viridiplantae</taxon>
        <taxon>Streptophyta</taxon>
        <taxon>Embryophyta</taxon>
        <taxon>Tracheophyta</taxon>
        <taxon>Spermatophyta</taxon>
        <taxon>Magnoliopsida</taxon>
        <taxon>eudicotyledons</taxon>
        <taxon>Gunneridae</taxon>
        <taxon>Pentapetalae</taxon>
        <taxon>rosids</taxon>
        <taxon>fabids</taxon>
        <taxon>Fabales</taxon>
        <taxon>Fabaceae</taxon>
        <taxon>Papilionoideae</taxon>
        <taxon>50 kb inversion clade</taxon>
        <taxon>NPAAA clade</taxon>
        <taxon>indigoferoid/millettioid clade</taxon>
        <taxon>Phaseoleae</taxon>
        <taxon>Glycine</taxon>
        <taxon>Glycine subgen. Soja</taxon>
    </lineage>
</organism>
<evidence type="ECO:0000313" key="6">
    <source>
        <dbReference type="EnsemblPlants" id="KRH70290"/>
    </source>
</evidence>
<feature type="compositionally biased region" description="Basic and acidic residues" evidence="2">
    <location>
        <begin position="450"/>
        <end position="494"/>
    </location>
</feature>
<feature type="compositionally biased region" description="Basic and acidic residues" evidence="2">
    <location>
        <begin position="855"/>
        <end position="869"/>
    </location>
</feature>
<feature type="compositionally biased region" description="Basic and acidic residues" evidence="2">
    <location>
        <begin position="1932"/>
        <end position="1941"/>
    </location>
</feature>
<dbReference type="OMA" id="AKWEVES"/>
<feature type="region of interest" description="Disordered" evidence="2">
    <location>
        <begin position="214"/>
        <end position="237"/>
    </location>
</feature>
<name>A0A0R0KZ58_SOYBN</name>
<feature type="compositionally biased region" description="Basic and acidic residues" evidence="2">
    <location>
        <begin position="141"/>
        <end position="154"/>
    </location>
</feature>
<dbReference type="RefSeq" id="XP_014621254.1">
    <property type="nucleotide sequence ID" value="XM_014765768.3"/>
</dbReference>
<keyword evidence="3" id="KW-0812">Transmembrane</keyword>
<dbReference type="GeneID" id="100806444"/>
<feature type="compositionally biased region" description="Basic and acidic residues" evidence="2">
    <location>
        <begin position="1381"/>
        <end position="1395"/>
    </location>
</feature>
<dbReference type="Proteomes" id="UP000008827">
    <property type="component" value="Chromosome 2"/>
</dbReference>
<dbReference type="RefSeq" id="XP_014621253.1">
    <property type="nucleotide sequence ID" value="XM_014765767.3"/>
</dbReference>
<evidence type="ECO:0000256" key="2">
    <source>
        <dbReference type="SAM" id="MobiDB-lite"/>
    </source>
</evidence>
<feature type="compositionally biased region" description="Basic and acidic residues" evidence="2">
    <location>
        <begin position="881"/>
        <end position="892"/>
    </location>
</feature>
<reference evidence="5 6" key="1">
    <citation type="journal article" date="2010" name="Nature">
        <title>Genome sequence of the palaeopolyploid soybean.</title>
        <authorList>
            <person name="Schmutz J."/>
            <person name="Cannon S.B."/>
            <person name="Schlueter J."/>
            <person name="Ma J."/>
            <person name="Mitros T."/>
            <person name="Nelson W."/>
            <person name="Hyten D.L."/>
            <person name="Song Q."/>
            <person name="Thelen J.J."/>
            <person name="Cheng J."/>
            <person name="Xu D."/>
            <person name="Hellsten U."/>
            <person name="May G.D."/>
            <person name="Yu Y."/>
            <person name="Sakurai T."/>
            <person name="Umezawa T."/>
            <person name="Bhattacharyya M.K."/>
            <person name="Sandhu D."/>
            <person name="Valliyodan B."/>
            <person name="Lindquist E."/>
            <person name="Peto M."/>
            <person name="Grant D."/>
            <person name="Shu S."/>
            <person name="Goodstein D."/>
            <person name="Barry K."/>
            <person name="Futrell-Griggs M."/>
            <person name="Abernathy B."/>
            <person name="Du J."/>
            <person name="Tian Z."/>
            <person name="Zhu L."/>
            <person name="Gill N."/>
            <person name="Joshi T."/>
            <person name="Libault M."/>
            <person name="Sethuraman A."/>
            <person name="Zhang X.-C."/>
            <person name="Shinozaki K."/>
            <person name="Nguyen H.T."/>
            <person name="Wing R.A."/>
            <person name="Cregan P."/>
            <person name="Specht J."/>
            <person name="Grimwood J."/>
            <person name="Rokhsar D."/>
            <person name="Stacey G."/>
            <person name="Shoemaker R.C."/>
            <person name="Jackson S.A."/>
        </authorList>
    </citation>
    <scope>NUCLEOTIDE SEQUENCE [LARGE SCALE GENOMIC DNA]</scope>
    <source>
        <strain evidence="6">cv. Williams 82</strain>
        <tissue evidence="5">Callus</tissue>
    </source>
</reference>
<dbReference type="KEGG" id="gmx:100806444"/>
<evidence type="ECO:0000256" key="1">
    <source>
        <dbReference type="PROSITE-ProRule" id="PRU00285"/>
    </source>
</evidence>
<feature type="compositionally biased region" description="Polar residues" evidence="2">
    <location>
        <begin position="251"/>
        <end position="261"/>
    </location>
</feature>
<dbReference type="GO" id="GO:0034605">
    <property type="term" value="P:cellular response to heat"/>
    <property type="evidence" value="ECO:0000318"/>
    <property type="project" value="GO_Central"/>
</dbReference>
<feature type="compositionally biased region" description="Basic and acidic residues" evidence="2">
    <location>
        <begin position="547"/>
        <end position="576"/>
    </location>
</feature>
<feature type="compositionally biased region" description="Basic and acidic residues" evidence="2">
    <location>
        <begin position="1503"/>
        <end position="1563"/>
    </location>
</feature>
<feature type="compositionally biased region" description="Basic and acidic residues" evidence="2">
    <location>
        <begin position="1900"/>
        <end position="1923"/>
    </location>
</feature>
<feature type="region of interest" description="Disordered" evidence="2">
    <location>
        <begin position="681"/>
        <end position="701"/>
    </location>
</feature>
<feature type="region of interest" description="Disordered" evidence="2">
    <location>
        <begin position="141"/>
        <end position="181"/>
    </location>
</feature>
<dbReference type="RefSeq" id="XP_014621248.1">
    <property type="nucleotide sequence ID" value="XM_014765762.3"/>
</dbReference>
<dbReference type="RefSeq" id="XP_014621256.1">
    <property type="nucleotide sequence ID" value="XM_014765770.3"/>
</dbReference>
<dbReference type="InterPro" id="IPR008978">
    <property type="entry name" value="HSP20-like_chaperone"/>
</dbReference>
<feature type="compositionally biased region" description="Basic and acidic residues" evidence="2">
    <location>
        <begin position="2110"/>
        <end position="2123"/>
    </location>
</feature>
<comment type="similarity">
    <text evidence="1">Belongs to the small heat shock protein (HSP20) family.</text>
</comment>
<dbReference type="STRING" id="3847.A0A0R0KZ58"/>
<feature type="region of interest" description="Disordered" evidence="2">
    <location>
        <begin position="755"/>
        <end position="785"/>
    </location>
</feature>
<feature type="compositionally biased region" description="Basic and acidic residues" evidence="2">
    <location>
        <begin position="168"/>
        <end position="178"/>
    </location>
</feature>
<feature type="compositionally biased region" description="Basic and acidic residues" evidence="2">
    <location>
        <begin position="1677"/>
        <end position="1716"/>
    </location>
</feature>
<dbReference type="CDD" id="cd06464">
    <property type="entry name" value="ACD_sHsps-like"/>
    <property type="match status" value="1"/>
</dbReference>
<feature type="compositionally biased region" description="Basic and acidic residues" evidence="2">
    <location>
        <begin position="309"/>
        <end position="318"/>
    </location>
</feature>
<feature type="compositionally biased region" description="Basic and acidic residues" evidence="2">
    <location>
        <begin position="1220"/>
        <end position="1234"/>
    </location>
</feature>
<feature type="region of interest" description="Disordered" evidence="2">
    <location>
        <begin position="1900"/>
        <end position="1964"/>
    </location>
</feature>
<dbReference type="RefSeq" id="XP_006574799.1">
    <property type="nucleotide sequence ID" value="XM_006574736.4"/>
</dbReference>
<feature type="region of interest" description="Disordered" evidence="2">
    <location>
        <begin position="1467"/>
        <end position="1563"/>
    </location>
</feature>
<feature type="region of interest" description="Disordered" evidence="2">
    <location>
        <begin position="851"/>
        <end position="918"/>
    </location>
</feature>
<feature type="region of interest" description="Disordered" evidence="2">
    <location>
        <begin position="1132"/>
        <end position="1158"/>
    </location>
</feature>
<gene>
    <name evidence="6" type="primary">LOC100806444</name>
    <name evidence="5" type="ORF">GLYMA_02G081300</name>
</gene>
<dbReference type="AlphaFoldDB" id="A0A0R0KZ58"/>
<feature type="region of interest" description="Disordered" evidence="2">
    <location>
        <begin position="1849"/>
        <end position="1885"/>
    </location>
</feature>
<feature type="compositionally biased region" description="Basic and acidic residues" evidence="2">
    <location>
        <begin position="2171"/>
        <end position="2180"/>
    </location>
</feature>
<evidence type="ECO:0000313" key="7">
    <source>
        <dbReference type="Proteomes" id="UP000008827"/>
    </source>
</evidence>
<feature type="compositionally biased region" description="Basic and acidic residues" evidence="2">
    <location>
        <begin position="1308"/>
        <end position="1322"/>
    </location>
</feature>
<feature type="compositionally biased region" description="Basic and acidic residues" evidence="2">
    <location>
        <begin position="2147"/>
        <end position="2157"/>
    </location>
</feature>
<dbReference type="RefSeq" id="XP_040867485.1">
    <property type="nucleotide sequence ID" value="XM_041011551.1"/>
</dbReference>
<dbReference type="SUPFAM" id="SSF49764">
    <property type="entry name" value="HSP20-like chaperones"/>
    <property type="match status" value="1"/>
</dbReference>
<feature type="compositionally biased region" description="Basic and acidic residues" evidence="2">
    <location>
        <begin position="1949"/>
        <end position="1964"/>
    </location>
</feature>
<proteinExistence type="inferred from homology"/>
<feature type="region of interest" description="Disordered" evidence="2">
    <location>
        <begin position="1001"/>
        <end position="1020"/>
    </location>
</feature>
<evidence type="ECO:0000259" key="4">
    <source>
        <dbReference type="PROSITE" id="PS01031"/>
    </source>
</evidence>
<feature type="compositionally biased region" description="Basic and acidic residues" evidence="2">
    <location>
        <begin position="901"/>
        <end position="918"/>
    </location>
</feature>
<dbReference type="InterPro" id="IPR002068">
    <property type="entry name" value="A-crystallin/Hsp20_dom"/>
</dbReference>
<feature type="compositionally biased region" description="Basic and acidic residues" evidence="2">
    <location>
        <begin position="681"/>
        <end position="690"/>
    </location>
</feature>
<evidence type="ECO:0000313" key="5">
    <source>
        <dbReference type="EMBL" id="KRH70290.1"/>
    </source>
</evidence>
<keyword evidence="7" id="KW-1185">Reference proteome</keyword>